<name>A0A6N8JSU3_9ACTN</name>
<dbReference type="SUPFAM" id="SSF52768">
    <property type="entry name" value="Arginase/deacetylase"/>
    <property type="match status" value="1"/>
</dbReference>
<dbReference type="OrthoDB" id="7331788at2"/>
<dbReference type="Proteomes" id="UP000463388">
    <property type="component" value="Unassembled WGS sequence"/>
</dbReference>
<comment type="cofactor">
    <cofactor evidence="4">
        <name>Mn(2+)</name>
        <dbReference type="ChEBI" id="CHEBI:29035"/>
    </cofactor>
    <text evidence="4">Binds 2 manganese ions per subunit.</text>
</comment>
<comment type="caution">
    <text evidence="6">The sequence shown here is derived from an EMBL/GenBank/DDBJ whole genome shotgun (WGS) entry which is preliminary data.</text>
</comment>
<feature type="binding site" evidence="4">
    <location>
        <position position="255"/>
    </location>
    <ligand>
        <name>Mn(2+)</name>
        <dbReference type="ChEBI" id="CHEBI:29035"/>
        <label>1</label>
    </ligand>
</feature>
<keyword evidence="4" id="KW-0464">Manganese</keyword>
<comment type="similarity">
    <text evidence="1">Belongs to the arginase family. Agmatinase subfamily.</text>
</comment>
<dbReference type="PIRSF" id="PIRSF036979">
    <property type="entry name" value="Arginase"/>
    <property type="match status" value="1"/>
</dbReference>
<keyword evidence="7" id="KW-1185">Reference proteome</keyword>
<dbReference type="PANTHER" id="PTHR11358:SF26">
    <property type="entry name" value="GUANIDINO ACID HYDROLASE, MITOCHONDRIAL"/>
    <property type="match status" value="1"/>
</dbReference>
<keyword evidence="3 5" id="KW-0378">Hydrolase</keyword>
<evidence type="ECO:0000313" key="6">
    <source>
        <dbReference type="EMBL" id="MVX61786.1"/>
    </source>
</evidence>
<evidence type="ECO:0000256" key="1">
    <source>
        <dbReference type="ARBA" id="ARBA00009227"/>
    </source>
</evidence>
<feature type="binding site" evidence="4">
    <location>
        <position position="166"/>
    </location>
    <ligand>
        <name>Mn(2+)</name>
        <dbReference type="ChEBI" id="CHEBI:29035"/>
        <label>1</label>
    </ligand>
</feature>
<evidence type="ECO:0000256" key="2">
    <source>
        <dbReference type="ARBA" id="ARBA00022723"/>
    </source>
</evidence>
<dbReference type="InterPro" id="IPR006035">
    <property type="entry name" value="Ureohydrolase"/>
</dbReference>
<evidence type="ECO:0000313" key="7">
    <source>
        <dbReference type="Proteomes" id="UP000463388"/>
    </source>
</evidence>
<evidence type="ECO:0000256" key="5">
    <source>
        <dbReference type="RuleBase" id="RU003684"/>
    </source>
</evidence>
<dbReference type="Gene3D" id="3.40.800.10">
    <property type="entry name" value="Ureohydrolase domain"/>
    <property type="match status" value="1"/>
</dbReference>
<dbReference type="Pfam" id="PF00491">
    <property type="entry name" value="Arginase"/>
    <property type="match status" value="1"/>
</dbReference>
<dbReference type="PROSITE" id="PS51409">
    <property type="entry name" value="ARGINASE_2"/>
    <property type="match status" value="1"/>
</dbReference>
<dbReference type="RefSeq" id="WP_160347141.1">
    <property type="nucleotide sequence ID" value="NZ_WSRR01000032.1"/>
</dbReference>
<reference evidence="6 7" key="1">
    <citation type="submission" date="2019-12" db="EMBL/GenBank/DDBJ databases">
        <title>Microbes associate with the intestines of laboratory mice.</title>
        <authorList>
            <person name="Navarre W."/>
            <person name="Wong E."/>
        </authorList>
    </citation>
    <scope>NUCLEOTIDE SEQUENCE [LARGE SCALE GENOMIC DNA]</scope>
    <source>
        <strain evidence="6 7">NM66_B29</strain>
    </source>
</reference>
<feature type="binding site" evidence="4">
    <location>
        <position position="170"/>
    </location>
    <ligand>
        <name>Mn(2+)</name>
        <dbReference type="ChEBI" id="CHEBI:29035"/>
        <label>1</label>
    </ligand>
</feature>
<organism evidence="6 7">
    <name type="scientific">Adlercreutzia mucosicola</name>
    <dbReference type="NCBI Taxonomy" id="580026"/>
    <lineage>
        <taxon>Bacteria</taxon>
        <taxon>Bacillati</taxon>
        <taxon>Actinomycetota</taxon>
        <taxon>Coriobacteriia</taxon>
        <taxon>Eggerthellales</taxon>
        <taxon>Eggerthellaceae</taxon>
        <taxon>Adlercreutzia</taxon>
    </lineage>
</organism>
<dbReference type="GO" id="GO:0033389">
    <property type="term" value="P:putrescine biosynthetic process from arginine, via agmatine"/>
    <property type="evidence" value="ECO:0007669"/>
    <property type="project" value="TreeGrafter"/>
</dbReference>
<feature type="binding site" evidence="4">
    <location>
        <position position="144"/>
    </location>
    <ligand>
        <name>Mn(2+)</name>
        <dbReference type="ChEBI" id="CHEBI:29035"/>
        <label>1</label>
    </ligand>
</feature>
<gene>
    <name evidence="6" type="ORF">GKZ27_10050</name>
</gene>
<dbReference type="PANTHER" id="PTHR11358">
    <property type="entry name" value="ARGINASE/AGMATINASE"/>
    <property type="match status" value="1"/>
</dbReference>
<dbReference type="AlphaFoldDB" id="A0A6N8JSU3"/>
<dbReference type="EMBL" id="WSRR01000032">
    <property type="protein sequence ID" value="MVX61786.1"/>
    <property type="molecule type" value="Genomic_DNA"/>
</dbReference>
<dbReference type="GO" id="GO:0046872">
    <property type="term" value="F:metal ion binding"/>
    <property type="evidence" value="ECO:0007669"/>
    <property type="project" value="UniProtKB-KW"/>
</dbReference>
<keyword evidence="2 4" id="KW-0479">Metal-binding</keyword>
<protein>
    <submittedName>
        <fullName evidence="6">Arginase</fullName>
    </submittedName>
</protein>
<accession>A0A6N8JSU3</accession>
<dbReference type="GO" id="GO:0008783">
    <property type="term" value="F:agmatinase activity"/>
    <property type="evidence" value="ECO:0007669"/>
    <property type="project" value="TreeGrafter"/>
</dbReference>
<sequence>MAFDERYSSTSFTTDPGNFFDLPFAGIATFMKARLCPSLDDLRPGDADVAVLGFPYDLGTSARSGARMAPRAVRDASTVYADGLRGLYDPVLDEMFLDEGQIIVDCGDVDVGPCGSDQAFRNLEAAVRKVLDIGAMPVVIGGDHATPIPIFRALDRFSDLCVVQVDAHLDWTDSYGEFRESHSSPMRRASEMPHITSMVQFGLRGLGSSGPTAFADARQWGSVLVPAPQVHRDGAEAACSLIPQAPCYYITVDIDGLDPSICPGTGSPQPGGLLYDQVREIIRAVAARGPIVGFDVCEVSPPYDWANQTSLYAAQLILDAICFATKGMASR</sequence>
<feature type="binding site" evidence="4">
    <location>
        <position position="168"/>
    </location>
    <ligand>
        <name>Mn(2+)</name>
        <dbReference type="ChEBI" id="CHEBI:29035"/>
        <label>1</label>
    </ligand>
</feature>
<dbReference type="InterPro" id="IPR020855">
    <property type="entry name" value="Ureohydrolase_Mn_BS"/>
</dbReference>
<evidence type="ECO:0000256" key="3">
    <source>
        <dbReference type="ARBA" id="ARBA00022801"/>
    </source>
</evidence>
<proteinExistence type="inferred from homology"/>
<dbReference type="CDD" id="cd11589">
    <property type="entry name" value="Agmatinase_like_1"/>
    <property type="match status" value="1"/>
</dbReference>
<dbReference type="InterPro" id="IPR023696">
    <property type="entry name" value="Ureohydrolase_dom_sf"/>
</dbReference>
<evidence type="ECO:0000256" key="4">
    <source>
        <dbReference type="PIRSR" id="PIRSR036979-1"/>
    </source>
</evidence>
<dbReference type="PROSITE" id="PS01053">
    <property type="entry name" value="ARGINASE_1"/>
    <property type="match status" value="1"/>
</dbReference>
<feature type="binding site" evidence="4">
    <location>
        <position position="253"/>
    </location>
    <ligand>
        <name>Mn(2+)</name>
        <dbReference type="ChEBI" id="CHEBI:29035"/>
        <label>1</label>
    </ligand>
</feature>